<organism evidence="1">
    <name type="scientific">Siphoviridae sp. ctnpt50</name>
    <dbReference type="NCBI Taxonomy" id="2827941"/>
    <lineage>
        <taxon>Viruses</taxon>
        <taxon>Duplodnaviria</taxon>
        <taxon>Heunggongvirae</taxon>
        <taxon>Uroviricota</taxon>
        <taxon>Caudoviricetes</taxon>
    </lineage>
</organism>
<sequence length="76" mass="8764">MSSFLYCPTKHHLPDQIFISPNSYHYSLALPPFSTISLHFYPSTSSIVENAEKPVENLPKILNHIQILFNYCLNIQ</sequence>
<reference evidence="1" key="1">
    <citation type="journal article" date="2021" name="Proc. Natl. Acad. Sci. U.S.A.">
        <title>A Catalog of Tens of Thousands of Viruses from Human Metagenomes Reveals Hidden Associations with Chronic Diseases.</title>
        <authorList>
            <person name="Tisza M.J."/>
            <person name="Buck C.B."/>
        </authorList>
    </citation>
    <scope>NUCLEOTIDE SEQUENCE</scope>
    <source>
        <strain evidence="1">Ctnpt50</strain>
    </source>
</reference>
<accession>A0A8S5SDT7</accession>
<proteinExistence type="predicted"/>
<protein>
    <submittedName>
        <fullName evidence="1">Uncharacterized protein</fullName>
    </submittedName>
</protein>
<dbReference type="EMBL" id="BK032577">
    <property type="protein sequence ID" value="DAF49134.1"/>
    <property type="molecule type" value="Genomic_DNA"/>
</dbReference>
<name>A0A8S5SDT7_9CAUD</name>
<evidence type="ECO:0000313" key="1">
    <source>
        <dbReference type="EMBL" id="DAF49134.1"/>
    </source>
</evidence>